<dbReference type="InterPro" id="IPR001296">
    <property type="entry name" value="Glyco_trans_1"/>
</dbReference>
<reference evidence="4 5" key="1">
    <citation type="submission" date="2016-11" db="EMBL/GenBank/DDBJ databases">
        <authorList>
            <person name="Jaros S."/>
            <person name="Januszkiewicz K."/>
            <person name="Wedrychowicz H."/>
        </authorList>
    </citation>
    <scope>NUCLEOTIDE SEQUENCE [LARGE SCALE GENOMIC DNA]</scope>
    <source>
        <strain evidence="4 5">DSM 15930</strain>
    </source>
</reference>
<evidence type="ECO:0000259" key="2">
    <source>
        <dbReference type="Pfam" id="PF00534"/>
    </source>
</evidence>
<dbReference type="EMBL" id="FRCP01000016">
    <property type="protein sequence ID" value="SHM75969.1"/>
    <property type="molecule type" value="Genomic_DNA"/>
</dbReference>
<evidence type="ECO:0000313" key="4">
    <source>
        <dbReference type="EMBL" id="SHM75969.1"/>
    </source>
</evidence>
<dbReference type="Pfam" id="PF00534">
    <property type="entry name" value="Glycos_transf_1"/>
    <property type="match status" value="1"/>
</dbReference>
<dbReference type="Gene3D" id="3.40.50.150">
    <property type="entry name" value="Vaccinia Virus protein VP39"/>
    <property type="match status" value="1"/>
</dbReference>
<keyword evidence="4" id="KW-0808">Transferase</keyword>
<dbReference type="RefSeq" id="WP_073289395.1">
    <property type="nucleotide sequence ID" value="NZ_FRCP01000016.1"/>
</dbReference>
<protein>
    <submittedName>
        <fullName evidence="4">Glycosyltransferase involved in cell wall bisynthesis</fullName>
    </submittedName>
</protein>
<dbReference type="AlphaFoldDB" id="A0A1M7LCY9"/>
<sequence>MNSKINSKEYWNNRFETNDWDINMGREQSTYFYELMTDLLPEWLKLEIKQQDYSIIDMGCAEGQGVPILSQYFGKKIVGVDFSNNAIQIARNLYPDYEFEVGDINEREDLVDITIMSNILEHFHQPFDTLKKVSKYTKEFILVQIPFMETNLMPEHHYTFKYNNIPISIGDFKLICYKEYDCTEKSNGLFLGKQILLIYSANDRLNKSLSIDDMCGVIHVIKDKISEIQNLNIILEEKSKEVNLLVDKKFTVENCIRNLEEHNYHIVDENLCSVVKYIEDNSNKMSKALQRLVENTRYIENLEEKLDKSDLKLKEQDRNISSLNNQINELHEINAKYMELVNRFNNLNDAYGFTVQEYSNIKNSRTWRVATMERELARKLGLVRLAKGCLDIKHLGIRGAIKKRKYKKSVGTNLLLTSDLKSKSAQSEPLMEHVNHLNSLYQNVLNQPLSEVSLKLRNILASKQYKGIIVYPHAVKWEPIQRPQHILREFARAGYLTIFCENNQFEHDVYEPYNNVLVVRGEENLLPLIQDKHVIILCTYFLQTIFSNLVPNKTLWFDILDRLEFFASYCEYAQRVYDNLILNADILTYSADNLKIYTNGREDAVLLKNAVNVGDFAITEVKKIEKLEHIKNTKEPIIGYYGAIEEWFDIQSVQYLAENYSCQIVLIGHVGIDTTRVKNKNIHFLGKVPYNELKYYAKYFDVALIPFIVNDLTNAVSPVKFFEYAANGIPVVSSDIHEMNGYTGKAVQIYRDKEELVKLVRKLSSCKIEYKDELQKIADSNTWTARTNEIMNLIYSDIKALRHLANITAQGSVCVQTVTFFKYDGTTYYSGGAERYLLDLCEVCKQLNIKYRIYQYAEYNWVRFYGNVEVIGIVARETDVNMYGPKLVSEMYRHYENILNDQAAVSILSPFYLLPAKSSITTIGISHGISWDSEFNHLDNGTDFWNVNKSFIEGAKLTDYMVSVDTNTANWFQTINYDISRKIKYIPNYVDNEEFCPGHSLNENKIVITYPRRLYGARGLYITLDVVDDILTKYPNAEFHFVGKGFEQDTKHVEEKIKKWGDRVKWYSKAPNEMHEVYKITDIALIPTMYSEGTSLSCLEALSSGNAVISTRIGGLTDLILSDYNGMLIEPDGNSLLNALEELLSNPEKMKKIRANAIETAKAFSKNKWITRWKEVIQNATKDSDCASYQEEIRCIIELKDKKVNDFDVIKLIQDYLVKGYYVYIKLKKNKLRYDSYNRLQFIDWDENIYFEPDIYVVERNHELIHIKE</sequence>
<dbReference type="CDD" id="cd02440">
    <property type="entry name" value="AdoMet_MTases"/>
    <property type="match status" value="1"/>
</dbReference>
<dbReference type="Pfam" id="PF13847">
    <property type="entry name" value="Methyltransf_31"/>
    <property type="match status" value="1"/>
</dbReference>
<name>A0A1M7LCY9_9FIRM</name>
<feature type="coiled-coil region" evidence="1">
    <location>
        <begin position="285"/>
        <end position="350"/>
    </location>
</feature>
<organism evidence="4 5">
    <name type="scientific">Anaerosporobacter mobilis DSM 15930</name>
    <dbReference type="NCBI Taxonomy" id="1120996"/>
    <lineage>
        <taxon>Bacteria</taxon>
        <taxon>Bacillati</taxon>
        <taxon>Bacillota</taxon>
        <taxon>Clostridia</taxon>
        <taxon>Lachnospirales</taxon>
        <taxon>Lachnospiraceae</taxon>
        <taxon>Anaerosporobacter</taxon>
    </lineage>
</organism>
<keyword evidence="5" id="KW-1185">Reference proteome</keyword>
<dbReference type="PANTHER" id="PTHR12526:SF623">
    <property type="entry name" value="WABG"/>
    <property type="match status" value="1"/>
</dbReference>
<dbReference type="SUPFAM" id="SSF53756">
    <property type="entry name" value="UDP-Glycosyltransferase/glycogen phosphorylase"/>
    <property type="match status" value="2"/>
</dbReference>
<dbReference type="InterPro" id="IPR025714">
    <property type="entry name" value="Methyltranfer_dom"/>
</dbReference>
<feature type="coiled-coil region" evidence="1">
    <location>
        <begin position="221"/>
        <end position="248"/>
    </location>
</feature>
<accession>A0A1M7LCY9</accession>
<dbReference type="Gene3D" id="3.40.50.2000">
    <property type="entry name" value="Glycogen Phosphorylase B"/>
    <property type="match status" value="3"/>
</dbReference>
<feature type="domain" description="Glycosyl transferase family 1" evidence="2">
    <location>
        <begin position="996"/>
        <end position="1159"/>
    </location>
</feature>
<keyword evidence="1" id="KW-0175">Coiled coil</keyword>
<dbReference type="PANTHER" id="PTHR12526">
    <property type="entry name" value="GLYCOSYLTRANSFERASE"/>
    <property type="match status" value="1"/>
</dbReference>
<feature type="domain" description="Methyltransferase" evidence="3">
    <location>
        <begin position="51"/>
        <end position="140"/>
    </location>
</feature>
<dbReference type="Proteomes" id="UP000184038">
    <property type="component" value="Unassembled WGS sequence"/>
</dbReference>
<evidence type="ECO:0000256" key="1">
    <source>
        <dbReference type="SAM" id="Coils"/>
    </source>
</evidence>
<dbReference type="Pfam" id="PF13692">
    <property type="entry name" value="Glyco_trans_1_4"/>
    <property type="match status" value="1"/>
</dbReference>
<gene>
    <name evidence="4" type="ORF">SAMN02746066_03191</name>
</gene>
<dbReference type="STRING" id="1120996.SAMN02746066_03191"/>
<dbReference type="CDD" id="cd03801">
    <property type="entry name" value="GT4_PimA-like"/>
    <property type="match status" value="1"/>
</dbReference>
<dbReference type="GO" id="GO:0016757">
    <property type="term" value="F:glycosyltransferase activity"/>
    <property type="evidence" value="ECO:0007669"/>
    <property type="project" value="InterPro"/>
</dbReference>
<evidence type="ECO:0000313" key="5">
    <source>
        <dbReference type="Proteomes" id="UP000184038"/>
    </source>
</evidence>
<proteinExistence type="predicted"/>
<dbReference type="InterPro" id="IPR029063">
    <property type="entry name" value="SAM-dependent_MTases_sf"/>
</dbReference>
<evidence type="ECO:0000259" key="3">
    <source>
        <dbReference type="Pfam" id="PF13847"/>
    </source>
</evidence>
<dbReference type="SUPFAM" id="SSF53335">
    <property type="entry name" value="S-adenosyl-L-methionine-dependent methyltransferases"/>
    <property type="match status" value="1"/>
</dbReference>